<keyword evidence="3" id="KW-1185">Reference proteome</keyword>
<feature type="compositionally biased region" description="Basic and acidic residues" evidence="1">
    <location>
        <begin position="22"/>
        <end position="41"/>
    </location>
</feature>
<reference evidence="2 3" key="1">
    <citation type="submission" date="2021-06" db="EMBL/GenBank/DDBJ databases">
        <title>A haploid diamondback moth (Plutella xylostella L.) genome assembly resolves 31 chromosomes and identifies a diamide resistance mutation.</title>
        <authorList>
            <person name="Ward C.M."/>
            <person name="Perry K.D."/>
            <person name="Baker G."/>
            <person name="Powis K."/>
            <person name="Heckel D.G."/>
            <person name="Baxter S.W."/>
        </authorList>
    </citation>
    <scope>NUCLEOTIDE SEQUENCE [LARGE SCALE GENOMIC DNA]</scope>
    <source>
        <strain evidence="2 3">LV</strain>
        <tissue evidence="2">Single pupa</tissue>
    </source>
</reference>
<gene>
    <name evidence="2" type="ORF">JYU34_002126</name>
</gene>
<evidence type="ECO:0000313" key="2">
    <source>
        <dbReference type="EMBL" id="KAG7311140.1"/>
    </source>
</evidence>
<dbReference type="EMBL" id="JAHIBW010000004">
    <property type="protein sequence ID" value="KAG7311140.1"/>
    <property type="molecule type" value="Genomic_DNA"/>
</dbReference>
<dbReference type="Proteomes" id="UP000823941">
    <property type="component" value="Chromosome 4"/>
</dbReference>
<evidence type="ECO:0000313" key="3">
    <source>
        <dbReference type="Proteomes" id="UP000823941"/>
    </source>
</evidence>
<sequence length="105" mass="11842">MEGKWFFPFGMVKAVLVSPHRKNPENSRRRDTLQAKGIDKDRRIPRNKKILKYKKPKEAVIRVINYTDLVSPDNMTPSPSAFVTGKPEESSSFVVPSVDAGLSDP</sequence>
<protein>
    <submittedName>
        <fullName evidence="2">Uncharacterized protein</fullName>
    </submittedName>
</protein>
<evidence type="ECO:0000256" key="1">
    <source>
        <dbReference type="SAM" id="MobiDB-lite"/>
    </source>
</evidence>
<accession>A0ABQ7R1H2</accession>
<feature type="region of interest" description="Disordered" evidence="1">
    <location>
        <begin position="19"/>
        <end position="41"/>
    </location>
</feature>
<organism evidence="2 3">
    <name type="scientific">Plutella xylostella</name>
    <name type="common">Diamondback moth</name>
    <name type="synonym">Plutella maculipennis</name>
    <dbReference type="NCBI Taxonomy" id="51655"/>
    <lineage>
        <taxon>Eukaryota</taxon>
        <taxon>Metazoa</taxon>
        <taxon>Ecdysozoa</taxon>
        <taxon>Arthropoda</taxon>
        <taxon>Hexapoda</taxon>
        <taxon>Insecta</taxon>
        <taxon>Pterygota</taxon>
        <taxon>Neoptera</taxon>
        <taxon>Endopterygota</taxon>
        <taxon>Lepidoptera</taxon>
        <taxon>Glossata</taxon>
        <taxon>Ditrysia</taxon>
        <taxon>Yponomeutoidea</taxon>
        <taxon>Plutellidae</taxon>
        <taxon>Plutella</taxon>
    </lineage>
</organism>
<name>A0ABQ7R1H2_PLUXY</name>
<comment type="caution">
    <text evidence="2">The sequence shown here is derived from an EMBL/GenBank/DDBJ whole genome shotgun (WGS) entry which is preliminary data.</text>
</comment>
<feature type="region of interest" description="Disordered" evidence="1">
    <location>
        <begin position="74"/>
        <end position="105"/>
    </location>
</feature>
<proteinExistence type="predicted"/>